<dbReference type="EMBL" id="AP023415">
    <property type="protein sequence ID" value="BCK78757.1"/>
    <property type="molecule type" value="Genomic_DNA"/>
</dbReference>
<reference evidence="2" key="1">
    <citation type="submission" date="2020-09" db="EMBL/GenBank/DDBJ databases">
        <title>New species isolated from human feces.</title>
        <authorList>
            <person name="Kitahara M."/>
            <person name="Shigeno Y."/>
            <person name="Shime M."/>
            <person name="Matsumoto Y."/>
            <person name="Nakamura S."/>
            <person name="Motooka D."/>
            <person name="Fukuoka S."/>
            <person name="Nishikawa H."/>
            <person name="Benno Y."/>
        </authorList>
    </citation>
    <scope>NUCLEOTIDE SEQUENCE</scope>
    <source>
        <strain evidence="2">MM35</strain>
    </source>
</reference>
<proteinExistence type="predicted"/>
<dbReference type="AlphaFoldDB" id="A0A810PXB5"/>
<evidence type="ECO:0000313" key="2">
    <source>
        <dbReference type="EMBL" id="BCK78757.1"/>
    </source>
</evidence>
<keyword evidence="3" id="KW-1185">Reference proteome</keyword>
<dbReference type="Proteomes" id="UP000681343">
    <property type="component" value="Chromosome"/>
</dbReference>
<name>A0A810PXB5_9FIRM</name>
<keyword evidence="1" id="KW-0472">Membrane</keyword>
<accession>A0A810PXB5</accession>
<feature type="transmembrane region" description="Helical" evidence="1">
    <location>
        <begin position="50"/>
        <end position="69"/>
    </location>
</feature>
<organism evidence="2 3">
    <name type="scientific">Vescimonas fastidiosa</name>
    <dbReference type="NCBI Taxonomy" id="2714353"/>
    <lineage>
        <taxon>Bacteria</taxon>
        <taxon>Bacillati</taxon>
        <taxon>Bacillota</taxon>
        <taxon>Clostridia</taxon>
        <taxon>Eubacteriales</taxon>
        <taxon>Oscillospiraceae</taxon>
        <taxon>Vescimonas</taxon>
    </lineage>
</organism>
<sequence>MSFFQKMGNAFSRFMYGRNGVDSLGWASLVAVLLLDTAELIVRSKNETAQTILATASFLLMVWTLFRMFSRNLPKRRSENAWFLTKIVNPLKSQRARSRDKDHKYFTCPQCRTVCRVPRGKGKIIITCPKCGTSIHGKT</sequence>
<protein>
    <submittedName>
        <fullName evidence="2">Zn-finger containing protein</fullName>
    </submittedName>
</protein>
<keyword evidence="1" id="KW-1133">Transmembrane helix</keyword>
<evidence type="ECO:0000256" key="1">
    <source>
        <dbReference type="SAM" id="Phobius"/>
    </source>
</evidence>
<evidence type="ECO:0000313" key="3">
    <source>
        <dbReference type="Proteomes" id="UP000681343"/>
    </source>
</evidence>
<dbReference type="KEGG" id="vfa:MM35RIKEN_09490"/>
<keyword evidence="1" id="KW-0812">Transmembrane</keyword>
<dbReference type="RefSeq" id="WP_212819732.1">
    <property type="nucleotide sequence ID" value="NZ_AP023415.1"/>
</dbReference>
<gene>
    <name evidence="2" type="ORF">MM35RIKEN_09490</name>
</gene>